<keyword evidence="3" id="KW-0285">Flavoprotein</keyword>
<evidence type="ECO:0000256" key="4">
    <source>
        <dbReference type="ARBA" id="ARBA00022827"/>
    </source>
</evidence>
<feature type="domain" description="FAD/NAD(P)-binding" evidence="7">
    <location>
        <begin position="7"/>
        <end position="325"/>
    </location>
</feature>
<dbReference type="EMBL" id="LSZQ01000044">
    <property type="protein sequence ID" value="KXU35640.1"/>
    <property type="molecule type" value="Genomic_DNA"/>
</dbReference>
<dbReference type="AlphaFoldDB" id="A0A139SMF2"/>
<keyword evidence="6" id="KW-0472">Membrane</keyword>
<dbReference type="STRING" id="1548207.AXK11_05845"/>
<comment type="caution">
    <text evidence="9">The sequence shown here is derived from an EMBL/GenBank/DDBJ whole genome shotgun (WGS) entry which is preliminary data.</text>
</comment>
<keyword evidence="4" id="KW-0274">FAD</keyword>
<keyword evidence="5" id="KW-0560">Oxidoreductase</keyword>
<evidence type="ECO:0000313" key="9">
    <source>
        <dbReference type="EMBL" id="KXU35640.1"/>
    </source>
</evidence>
<evidence type="ECO:0000259" key="8">
    <source>
        <dbReference type="Pfam" id="PF22366"/>
    </source>
</evidence>
<dbReference type="Pfam" id="PF07992">
    <property type="entry name" value="Pyr_redox_2"/>
    <property type="match status" value="1"/>
</dbReference>
<dbReference type="InterPro" id="IPR023753">
    <property type="entry name" value="FAD/NAD-binding_dom"/>
</dbReference>
<name>A0A139SMF2_9BACT</name>
<evidence type="ECO:0000256" key="5">
    <source>
        <dbReference type="ARBA" id="ARBA00023002"/>
    </source>
</evidence>
<dbReference type="RefSeq" id="WP_068630189.1">
    <property type="nucleotide sequence ID" value="NZ_LSZQ01000044.1"/>
</dbReference>
<organism evidence="9 10">
    <name type="scientific">Cephaloticoccus primus</name>
    <dbReference type="NCBI Taxonomy" id="1548207"/>
    <lineage>
        <taxon>Bacteria</taxon>
        <taxon>Pseudomonadati</taxon>
        <taxon>Verrucomicrobiota</taxon>
        <taxon>Opitutia</taxon>
        <taxon>Opitutales</taxon>
        <taxon>Opitutaceae</taxon>
        <taxon>Cephaloticoccus</taxon>
    </lineage>
</organism>
<comment type="similarity">
    <text evidence="2">Belongs to the NADH dehydrogenase family.</text>
</comment>
<evidence type="ECO:0000256" key="1">
    <source>
        <dbReference type="ARBA" id="ARBA00001974"/>
    </source>
</evidence>
<evidence type="ECO:0000256" key="2">
    <source>
        <dbReference type="ARBA" id="ARBA00005272"/>
    </source>
</evidence>
<dbReference type="PRINTS" id="PR00368">
    <property type="entry name" value="FADPNR"/>
</dbReference>
<feature type="domain" description="External alternative NADH-ubiquinone oxidoreductase-like C-terminal" evidence="8">
    <location>
        <begin position="349"/>
        <end position="400"/>
    </location>
</feature>
<keyword evidence="10" id="KW-1185">Reference proteome</keyword>
<comment type="cofactor">
    <cofactor evidence="1">
        <name>FAD</name>
        <dbReference type="ChEBI" id="CHEBI:57692"/>
    </cofactor>
</comment>
<dbReference type="Gene3D" id="3.50.50.100">
    <property type="match status" value="1"/>
</dbReference>
<sequence>MSAPTKHVVILGGGFAGINAARQLRQPNLRITLVDRQNHHLFQPLLYQVATAGLAAPDIAQPLRHILARQRNVTTLMDEVRAVDLEKRQVALEHSTLSYDYLVVALGARTGYFGRRAEWEPYAPGLKTLDEATQLRRRMLQAFEQAENARDTSEWSRLLSFVIIGGGPTGVETAGALVELARQVLTHDFRRIDPSKAHVHLVEAGPRLLPMFSPAQSEYTRRRLEKMGVKVHLAAPVTDIGPSHVQAGDLRIEASVILWAAGVEANPVTQTLAGVPLDRGGRVQVAPDLSLPGHPEVFAVGDLVAMTDARDVRVPGVAPAASQMGRHAARQILADLRSKPRQPFTYRDKGSIATIGRSAAVAQIAKLRFNGWWAWAMWMSVHLFFLIGLRNRVIIFLHWAWAYCTWQRGARIITGTQAPAAPVPPVATTQQS</sequence>
<dbReference type="PRINTS" id="PR00411">
    <property type="entry name" value="PNDRDTASEI"/>
</dbReference>
<dbReference type="InterPro" id="IPR036188">
    <property type="entry name" value="FAD/NAD-bd_sf"/>
</dbReference>
<protein>
    <submittedName>
        <fullName evidence="9">Pyridine nucleotide-disulfide oxidoreductase</fullName>
    </submittedName>
</protein>
<keyword evidence="6" id="KW-1133">Transmembrane helix</keyword>
<evidence type="ECO:0000313" key="10">
    <source>
        <dbReference type="Proteomes" id="UP000070058"/>
    </source>
</evidence>
<reference evidence="10" key="1">
    <citation type="submission" date="2016-02" db="EMBL/GenBank/DDBJ databases">
        <authorList>
            <person name="Sanders J.G."/>
            <person name="Lin J.Y."/>
            <person name="Wertz J.T."/>
            <person name="Russell J.A."/>
            <person name="Moreau C.S."/>
            <person name="Powell S."/>
        </authorList>
    </citation>
    <scope>NUCLEOTIDE SEQUENCE [LARGE SCALE GENOMIC DNA]</scope>
    <source>
        <strain evidence="10">CAG34</strain>
    </source>
</reference>
<evidence type="ECO:0000256" key="3">
    <source>
        <dbReference type="ARBA" id="ARBA00022630"/>
    </source>
</evidence>
<dbReference type="InterPro" id="IPR051169">
    <property type="entry name" value="NADH-Q_oxidoreductase"/>
</dbReference>
<dbReference type="InterPro" id="IPR054585">
    <property type="entry name" value="NDH2-like_C"/>
</dbReference>
<proteinExistence type="inferred from homology"/>
<feature type="transmembrane region" description="Helical" evidence="6">
    <location>
        <begin position="372"/>
        <end position="389"/>
    </location>
</feature>
<dbReference type="Pfam" id="PF22366">
    <property type="entry name" value="NDH2_C"/>
    <property type="match status" value="1"/>
</dbReference>
<dbReference type="Proteomes" id="UP000070058">
    <property type="component" value="Unassembled WGS sequence"/>
</dbReference>
<dbReference type="PANTHER" id="PTHR42913:SF3">
    <property type="entry name" value="64 KDA MITOCHONDRIAL NADH DEHYDROGENASE (EUROFUNG)"/>
    <property type="match status" value="1"/>
</dbReference>
<dbReference type="OrthoDB" id="9781621at2"/>
<evidence type="ECO:0000259" key="7">
    <source>
        <dbReference type="Pfam" id="PF07992"/>
    </source>
</evidence>
<accession>A0A139SMF2</accession>
<dbReference type="PANTHER" id="PTHR42913">
    <property type="entry name" value="APOPTOSIS-INDUCING FACTOR 1"/>
    <property type="match status" value="1"/>
</dbReference>
<keyword evidence="6" id="KW-0812">Transmembrane</keyword>
<dbReference type="GO" id="GO:0003955">
    <property type="term" value="F:NAD(P)H dehydrogenase (quinone) activity"/>
    <property type="evidence" value="ECO:0007669"/>
    <property type="project" value="TreeGrafter"/>
</dbReference>
<dbReference type="SUPFAM" id="SSF51905">
    <property type="entry name" value="FAD/NAD(P)-binding domain"/>
    <property type="match status" value="1"/>
</dbReference>
<gene>
    <name evidence="9" type="ORF">AXK11_05845</name>
</gene>
<evidence type="ECO:0000256" key="6">
    <source>
        <dbReference type="SAM" id="Phobius"/>
    </source>
</evidence>
<dbReference type="GO" id="GO:0019646">
    <property type="term" value="P:aerobic electron transport chain"/>
    <property type="evidence" value="ECO:0007669"/>
    <property type="project" value="TreeGrafter"/>
</dbReference>